<feature type="compositionally biased region" description="Polar residues" evidence="1">
    <location>
        <begin position="302"/>
        <end position="312"/>
    </location>
</feature>
<comment type="caution">
    <text evidence="2">The sequence shown here is derived from an EMBL/GenBank/DDBJ whole genome shotgun (WGS) entry which is preliminary data.</text>
</comment>
<dbReference type="RefSeq" id="WP_191251782.1">
    <property type="nucleotide sequence ID" value="NZ_BNCI01000002.1"/>
</dbReference>
<protein>
    <submittedName>
        <fullName evidence="2">Uncharacterized protein</fullName>
    </submittedName>
</protein>
<reference evidence="2" key="2">
    <citation type="submission" date="2020-09" db="EMBL/GenBank/DDBJ databases">
        <authorList>
            <person name="Sun Q."/>
            <person name="Kim S."/>
        </authorList>
    </citation>
    <scope>NUCLEOTIDE SEQUENCE</scope>
    <source>
        <strain evidence="2">KCTC 42590</strain>
    </source>
</reference>
<evidence type="ECO:0000313" key="3">
    <source>
        <dbReference type="Proteomes" id="UP000630923"/>
    </source>
</evidence>
<feature type="compositionally biased region" description="Polar residues" evidence="1">
    <location>
        <begin position="33"/>
        <end position="51"/>
    </location>
</feature>
<evidence type="ECO:0000256" key="1">
    <source>
        <dbReference type="SAM" id="MobiDB-lite"/>
    </source>
</evidence>
<feature type="compositionally biased region" description="Low complexity" evidence="1">
    <location>
        <begin position="429"/>
        <end position="441"/>
    </location>
</feature>
<feature type="compositionally biased region" description="Basic and acidic residues" evidence="1">
    <location>
        <begin position="19"/>
        <end position="32"/>
    </location>
</feature>
<feature type="region of interest" description="Disordered" evidence="1">
    <location>
        <begin position="1"/>
        <end position="53"/>
    </location>
</feature>
<name>A0A919E7X7_9PROT</name>
<proteinExistence type="predicted"/>
<feature type="region of interest" description="Disordered" evidence="1">
    <location>
        <begin position="292"/>
        <end position="315"/>
    </location>
</feature>
<dbReference type="Proteomes" id="UP000630923">
    <property type="component" value="Unassembled WGS sequence"/>
</dbReference>
<dbReference type="AlphaFoldDB" id="A0A919E7X7"/>
<evidence type="ECO:0000313" key="2">
    <source>
        <dbReference type="EMBL" id="GHF22551.1"/>
    </source>
</evidence>
<feature type="compositionally biased region" description="Polar residues" evidence="1">
    <location>
        <begin position="445"/>
        <end position="469"/>
    </location>
</feature>
<reference evidence="2" key="1">
    <citation type="journal article" date="2014" name="Int. J. Syst. Evol. Microbiol.">
        <title>Complete genome sequence of Corynebacterium casei LMG S-19264T (=DSM 44701T), isolated from a smear-ripened cheese.</title>
        <authorList>
            <consortium name="US DOE Joint Genome Institute (JGI-PGF)"/>
            <person name="Walter F."/>
            <person name="Albersmeier A."/>
            <person name="Kalinowski J."/>
            <person name="Ruckert C."/>
        </authorList>
    </citation>
    <scope>NUCLEOTIDE SEQUENCE</scope>
    <source>
        <strain evidence="2">KCTC 42590</strain>
    </source>
</reference>
<organism evidence="2 3">
    <name type="scientific">Kordiimonas sediminis</name>
    <dbReference type="NCBI Taxonomy" id="1735581"/>
    <lineage>
        <taxon>Bacteria</taxon>
        <taxon>Pseudomonadati</taxon>
        <taxon>Pseudomonadota</taxon>
        <taxon>Alphaproteobacteria</taxon>
        <taxon>Kordiimonadales</taxon>
        <taxon>Kordiimonadaceae</taxon>
        <taxon>Kordiimonas</taxon>
    </lineage>
</organism>
<keyword evidence="3" id="KW-1185">Reference proteome</keyword>
<feature type="region of interest" description="Disordered" evidence="1">
    <location>
        <begin position="397"/>
        <end position="499"/>
    </location>
</feature>
<accession>A0A919E7X7</accession>
<feature type="compositionally biased region" description="Basic and acidic residues" evidence="1">
    <location>
        <begin position="402"/>
        <end position="420"/>
    </location>
</feature>
<dbReference type="EMBL" id="BNCI01000002">
    <property type="protein sequence ID" value="GHF22551.1"/>
    <property type="molecule type" value="Genomic_DNA"/>
</dbReference>
<gene>
    <name evidence="2" type="ORF">GCM10017044_16120</name>
</gene>
<sequence>MSDIYGPSGPKPTPAVARAPDKSEQVTRDNSKNTDTQARNQSSKGQTSDTSEAFHGRDVAVSISASAAHLQYGDKINNKIARMDADGRPIIETERATYALRPDAGLRPGDNVELEVREAGKAVKADLLVKNGKDIDPPVRLNLDVIAIHGNATQAATPGYGKQASQQATGATYAPTRQTDTVTVQQNIGVSSTQAPPTPEQAFAKTSIGQVFSASVERTSDPAAKILAAVTTPFGSFAVNPAPTAAQNSRLTLRLTSVKGPVTADILAVNGKPLETRETMTLLSAENADTVSPASAAAGPGTVSQVATNQPEKPQERPIMVRVEESADQRPVIRTAFATYLVSPADKFSPHDDVQMQIDFKAAREQMHRQGHFENISADVIRINNTVYDPPIKAQLTEIQEESPRTRSQIREYDRPDMRTPRTAYATTQQSSPAEEQAQAATDRPATTETAPQAANPSRESTVSDTSRGTEAVPTDSWQTRETTAARDSNDSAPRPDLLPRRFEAYVTAREDGQQVALQTPAGTYALPADIPFKPGDKLQVTLADQATDTAQKELSKLNVTVTAVNDKPLPEPVQLALTHGDKAAIQQESPRQPVGISPDRLQQTNAAIPTPSQVSQQIHSPYQGTVADKDLATLISSQQKTGAHQTVTFDEQGPLSAASSGQSLAQTGTPFDPLYRSHSLFAGKRRADPSGALLPPVQQRPAPISSTLSLLGSAAKLGPVVGNPTNVQDTVSAQSTARQVAASLAGTNVTQSVSAPTLPEGAVGPFVTALSLAGGGGSQAAPQPYQIVAVDVAESSVNPAQLATVTNVQSFTGAEAKNLDIPLASLLPDGKGTQTSFAKVETDKGSFLVAAEAAEKLTGQIVAVFRDDAANSAPSVTSSQASASGTPSHLPDGVYTGKVIGNDGTNAVHFTASRAAATEGIAATTPSAQTMETSVTAVHVNRAFLSPQGPMNDLRLETSAGDFVATLPGRNRPQVGESLFYWPVTAGLGAEGTPTTSQSLPVTDPVQQMVSTRSWPSLQMSYSILGDNQPSLTAMHQRTAMGGKNFTAAVLHATAQAAQGDADSYLGSVLSKALEDTAPELLERLRAELGQILGQTNDTSGEWRPILIPQDIQRDGTIPLITMLLSNDPEEQSSKNQQDDTPEEDAKQRFLIETDFSEIGPVQVEGRVGKDTMNIIIRSTGMLPTDLKAGIPTLYETALKESGFSGHIAIIDGRPFPIDAKDLLSGS</sequence>